<evidence type="ECO:0000313" key="5">
    <source>
        <dbReference type="Proteomes" id="UP000533953"/>
    </source>
</evidence>
<dbReference type="InterPro" id="IPR029063">
    <property type="entry name" value="SAM-dependent_MTases_sf"/>
</dbReference>
<dbReference type="InterPro" id="IPR052916">
    <property type="entry name" value="Type-I_RE_MTase_Subunit"/>
</dbReference>
<proteinExistence type="predicted"/>
<dbReference type="EMBL" id="JAASTX010000022">
    <property type="protein sequence ID" value="MBC1492954.1"/>
    <property type="molecule type" value="Genomic_DNA"/>
</dbReference>
<name>A0A7X0XEW5_9LIST</name>
<keyword evidence="4" id="KW-0489">Methyltransferase</keyword>
<dbReference type="PRINTS" id="PR00507">
    <property type="entry name" value="N12N6MTFRASE"/>
</dbReference>
<dbReference type="GO" id="GO:0032259">
    <property type="term" value="P:methylation"/>
    <property type="evidence" value="ECO:0007669"/>
    <property type="project" value="UniProtKB-KW"/>
</dbReference>
<gene>
    <name evidence="4" type="ORF">HCI99_14125</name>
</gene>
<feature type="domain" description="DNA methylase adenine-specific" evidence="3">
    <location>
        <begin position="285"/>
        <end position="534"/>
    </location>
</feature>
<evidence type="ECO:0000259" key="3">
    <source>
        <dbReference type="Pfam" id="PF02384"/>
    </source>
</evidence>
<dbReference type="CDD" id="cd02440">
    <property type="entry name" value="AdoMet_MTases"/>
    <property type="match status" value="1"/>
</dbReference>
<keyword evidence="4" id="KW-0808">Transferase</keyword>
<keyword evidence="2" id="KW-0238">DNA-binding</keyword>
<dbReference type="Gene3D" id="3.90.220.20">
    <property type="entry name" value="DNA methylase specificity domains"/>
    <property type="match status" value="1"/>
</dbReference>
<dbReference type="SUPFAM" id="SSF53335">
    <property type="entry name" value="S-adenosyl-L-methionine-dependent methyltransferases"/>
    <property type="match status" value="1"/>
</dbReference>
<evidence type="ECO:0000313" key="4">
    <source>
        <dbReference type="EMBL" id="MBC1492954.1"/>
    </source>
</evidence>
<dbReference type="GO" id="GO:0003677">
    <property type="term" value="F:DNA binding"/>
    <property type="evidence" value="ECO:0007669"/>
    <property type="project" value="UniProtKB-KW"/>
</dbReference>
<sequence>MDMKKWILENVKDFNVYVKTEEDLKIKVILPFLKALGYSEEDYRFENKIEVVIGSKKTFVFSDIEVIVDGNVELVIDVKKPTNSIAEKDILQSTSYAKLISTPAALYATTINGIDCVTTNTITGRRISGIPTKAELLKDINHSKKKEYTEIEIREIKSVLLTLLEPKELYKVINTCKDIIEKKGLIRSDQSFKEMTKILLVKMNEERRVKTSEGQNRFNIEYIAASSYTNKISEIEVFENLFSDAKNKYPDIYDTQDERLLIKDIDCLIEVIRQLEAFSFLGTGDDIKGAVYEIFLKSTLRGDFDQYFTPREIVDFIVNFADPELGDTFLDPACGSGGFLIQAFNYVNQKIIDSPDAELERKKKFSVLVEKSIWGNEADYDLHVLAKINMIMHGDGWNNIYQGDTLSSEKLPNEHFDLIMTNPPFTIKYNFPKVLSKYELGIGKDKEELDILFVEKSLQLLKPGGDLYIVLPEGLLNLNKYEYFRKWLLEKAHVLCSISLPEGAFIPFGGSVSKTCIIGLRKKGNPDKEIMKPNYIFLGRAIEVGYENGKKSHKKTDKNDLEFFIKKSKSIFENIQVSENLGECGWIKQDKITPYRIDASFLLNLIDREKLNERFSNLVPLKEICDVENISETIRAGELYNYLEVPDISPETGTISNIRILEGSKITAGSLYKFYPGDILFTRINPRKSRVAIVPPINGFGVVSKEVYRIVIKANNDFINESDKYVLLSLLQSEYVRNQIVRLAAGSSSSRARVHSQDLLDAVYVPLPSKKKQKEISEGNIESVNRYWAVSQGILQKFVNIQKELGTNIDKNDIRSI</sequence>
<dbReference type="InterPro" id="IPR003356">
    <property type="entry name" value="DNA_methylase_A-5"/>
</dbReference>
<dbReference type="SUPFAM" id="SSF116734">
    <property type="entry name" value="DNA methylase specificity domain"/>
    <property type="match status" value="1"/>
</dbReference>
<dbReference type="Proteomes" id="UP000533953">
    <property type="component" value="Unassembled WGS sequence"/>
</dbReference>
<reference evidence="4 5" key="1">
    <citation type="submission" date="2020-03" db="EMBL/GenBank/DDBJ databases">
        <title>Soil Listeria distribution.</title>
        <authorList>
            <person name="Liao J."/>
            <person name="Wiedmann M."/>
        </authorList>
    </citation>
    <scope>NUCLEOTIDE SEQUENCE [LARGE SCALE GENOMIC DNA]</scope>
    <source>
        <strain evidence="4 5">FSL L7-1547</strain>
    </source>
</reference>
<organism evidence="4 5">
    <name type="scientific">Listeria booriae</name>
    <dbReference type="NCBI Taxonomy" id="1552123"/>
    <lineage>
        <taxon>Bacteria</taxon>
        <taxon>Bacillati</taxon>
        <taxon>Bacillota</taxon>
        <taxon>Bacilli</taxon>
        <taxon>Bacillales</taxon>
        <taxon>Listeriaceae</taxon>
        <taxon>Listeria</taxon>
    </lineage>
</organism>
<evidence type="ECO:0000256" key="1">
    <source>
        <dbReference type="ARBA" id="ARBA00022747"/>
    </source>
</evidence>
<accession>A0A7X0XEW5</accession>
<keyword evidence="1" id="KW-0680">Restriction system</keyword>
<dbReference type="AlphaFoldDB" id="A0A7X0XEW5"/>
<dbReference type="PANTHER" id="PTHR42998:SF1">
    <property type="entry name" value="TYPE I RESTRICTION ENZYME HINDI METHYLASE SUBUNIT"/>
    <property type="match status" value="1"/>
</dbReference>
<dbReference type="PANTHER" id="PTHR42998">
    <property type="entry name" value="TYPE I RESTRICTION ENZYME HINDVIIP M PROTEIN-RELATED"/>
    <property type="match status" value="1"/>
</dbReference>
<comment type="caution">
    <text evidence="4">The sequence shown here is derived from an EMBL/GenBank/DDBJ whole genome shotgun (WGS) entry which is preliminary data.</text>
</comment>
<protein>
    <submittedName>
        <fullName evidence="4">N-6 DNA methylase</fullName>
    </submittedName>
</protein>
<dbReference type="InterPro" id="IPR044946">
    <property type="entry name" value="Restrct_endonuc_typeI_TRD_sf"/>
</dbReference>
<dbReference type="GO" id="GO:0009307">
    <property type="term" value="P:DNA restriction-modification system"/>
    <property type="evidence" value="ECO:0007669"/>
    <property type="project" value="UniProtKB-KW"/>
</dbReference>
<dbReference type="Gene3D" id="3.40.50.150">
    <property type="entry name" value="Vaccinia Virus protein VP39"/>
    <property type="match status" value="1"/>
</dbReference>
<dbReference type="GO" id="GO:0008170">
    <property type="term" value="F:N-methyltransferase activity"/>
    <property type="evidence" value="ECO:0007669"/>
    <property type="project" value="InterPro"/>
</dbReference>
<evidence type="ECO:0000256" key="2">
    <source>
        <dbReference type="ARBA" id="ARBA00023125"/>
    </source>
</evidence>
<dbReference type="RefSeq" id="WP_185418112.1">
    <property type="nucleotide sequence ID" value="NZ_JAASTX010000022.1"/>
</dbReference>
<dbReference type="Pfam" id="PF02384">
    <property type="entry name" value="N6_Mtase"/>
    <property type="match status" value="1"/>
</dbReference>